<dbReference type="PANTHER" id="PTHR46825">
    <property type="entry name" value="D-ALANYL-D-ALANINE-CARBOXYPEPTIDASE/ENDOPEPTIDASE AMPH"/>
    <property type="match status" value="1"/>
</dbReference>
<comment type="caution">
    <text evidence="2">The sequence shown here is derived from an EMBL/GenBank/DDBJ whole genome shotgun (WGS) entry which is preliminary data.</text>
</comment>
<protein>
    <submittedName>
        <fullName evidence="2">Penicillin-binding protein</fullName>
    </submittedName>
</protein>
<dbReference type="AlphaFoldDB" id="A0A917HKZ5"/>
<dbReference type="EMBL" id="BMER01000001">
    <property type="protein sequence ID" value="GGG82439.1"/>
    <property type="molecule type" value="Genomic_DNA"/>
</dbReference>
<reference evidence="2" key="1">
    <citation type="journal article" date="2014" name="Int. J. Syst. Evol. Microbiol.">
        <title>Complete genome sequence of Corynebacterium casei LMG S-19264T (=DSM 44701T), isolated from a smear-ripened cheese.</title>
        <authorList>
            <consortium name="US DOE Joint Genome Institute (JGI-PGF)"/>
            <person name="Walter F."/>
            <person name="Albersmeier A."/>
            <person name="Kalinowski J."/>
            <person name="Ruckert C."/>
        </authorList>
    </citation>
    <scope>NUCLEOTIDE SEQUENCE</scope>
    <source>
        <strain evidence="2">CGMCC 1.12195</strain>
    </source>
</reference>
<dbReference type="InterPro" id="IPR012338">
    <property type="entry name" value="Beta-lactam/transpept-like"/>
</dbReference>
<dbReference type="SUPFAM" id="SSF56601">
    <property type="entry name" value="beta-lactamase/transpeptidase-like"/>
    <property type="match status" value="1"/>
</dbReference>
<sequence length="410" mass="44820">MLMTFFNSIDIDKNSIQLMTTITFRAWILVFLIIAVLAACSKDNETPPEKEKVQVAIAEVDQSVEKFLTDYGFPGGSLAISKNGKLVYRQGYGLADKESGAKVTVDSRFRIASVSKLITSAAVMKLIQDGKLSINQRVFGIEGVLGTEYGTQPYKAHVTAITLNDLLHHTIGGWGQDNDPAFWDKHLDATAVINQTLDSRALSGAPGTTFAYSNFGYMLLAKIVEKASGKSYEQYVKSEILEKVGATKTTIAGATLADRQTDEVKYYGQGGDANYVYDYTQFARGNGAMGWLSTPTDLLRFANAVDGLPGRPDLLNAEAIKTMTTVLPASKGFGFNFGCGWVVEGDEWFWWGSLPGTFAMLYRNGEGTCIAATTNGRRQPNPEVALNGFINVVNFIAFDETIGWQDIDQF</sequence>
<name>A0A917HKZ5_9SPHI</name>
<organism evidence="2 3">
    <name type="scientific">Parapedobacter pyrenivorans</name>
    <dbReference type="NCBI Taxonomy" id="1305674"/>
    <lineage>
        <taxon>Bacteria</taxon>
        <taxon>Pseudomonadati</taxon>
        <taxon>Bacteroidota</taxon>
        <taxon>Sphingobacteriia</taxon>
        <taxon>Sphingobacteriales</taxon>
        <taxon>Sphingobacteriaceae</taxon>
        <taxon>Parapedobacter</taxon>
    </lineage>
</organism>
<accession>A0A917HKZ5</accession>
<evidence type="ECO:0000313" key="3">
    <source>
        <dbReference type="Proteomes" id="UP000660862"/>
    </source>
</evidence>
<keyword evidence="3" id="KW-1185">Reference proteome</keyword>
<dbReference type="Proteomes" id="UP000660862">
    <property type="component" value="Unassembled WGS sequence"/>
</dbReference>
<dbReference type="InterPro" id="IPR050491">
    <property type="entry name" value="AmpC-like"/>
</dbReference>
<evidence type="ECO:0000259" key="1">
    <source>
        <dbReference type="Pfam" id="PF00144"/>
    </source>
</evidence>
<proteinExistence type="predicted"/>
<dbReference type="InterPro" id="IPR001466">
    <property type="entry name" value="Beta-lactam-related"/>
</dbReference>
<dbReference type="Gene3D" id="3.40.710.10">
    <property type="entry name" value="DD-peptidase/beta-lactamase superfamily"/>
    <property type="match status" value="1"/>
</dbReference>
<feature type="domain" description="Beta-lactamase-related" evidence="1">
    <location>
        <begin position="60"/>
        <end position="386"/>
    </location>
</feature>
<dbReference type="Pfam" id="PF00144">
    <property type="entry name" value="Beta-lactamase"/>
    <property type="match status" value="1"/>
</dbReference>
<reference evidence="2" key="2">
    <citation type="submission" date="2020-09" db="EMBL/GenBank/DDBJ databases">
        <authorList>
            <person name="Sun Q."/>
            <person name="Zhou Y."/>
        </authorList>
    </citation>
    <scope>NUCLEOTIDE SEQUENCE</scope>
    <source>
        <strain evidence="2">CGMCC 1.12195</strain>
    </source>
</reference>
<dbReference type="PANTHER" id="PTHR46825:SF9">
    <property type="entry name" value="BETA-LACTAMASE-RELATED DOMAIN-CONTAINING PROTEIN"/>
    <property type="match status" value="1"/>
</dbReference>
<gene>
    <name evidence="2" type="ORF">GCM10007415_14150</name>
</gene>
<evidence type="ECO:0000313" key="2">
    <source>
        <dbReference type="EMBL" id="GGG82439.1"/>
    </source>
</evidence>